<name>A0A7Y6IX12_9ACTN</name>
<gene>
    <name evidence="3" type="ORF">HT134_31500</name>
</gene>
<organism evidence="3 4">
    <name type="scientific">Nonomuraea rhodomycinica</name>
    <dbReference type="NCBI Taxonomy" id="1712872"/>
    <lineage>
        <taxon>Bacteria</taxon>
        <taxon>Bacillati</taxon>
        <taxon>Actinomycetota</taxon>
        <taxon>Actinomycetes</taxon>
        <taxon>Streptosporangiales</taxon>
        <taxon>Streptosporangiaceae</taxon>
        <taxon>Nonomuraea</taxon>
    </lineage>
</organism>
<dbReference type="Proteomes" id="UP000546126">
    <property type="component" value="Unassembled WGS sequence"/>
</dbReference>
<keyword evidence="4" id="KW-1185">Reference proteome</keyword>
<dbReference type="RefSeq" id="WP_175604093.1">
    <property type="nucleotide sequence ID" value="NZ_JABWGO010000009.1"/>
</dbReference>
<feature type="region of interest" description="Disordered" evidence="1">
    <location>
        <begin position="19"/>
        <end position="46"/>
    </location>
</feature>
<dbReference type="AlphaFoldDB" id="A0A7Y6IX12"/>
<keyword evidence="2" id="KW-0732">Signal</keyword>
<feature type="region of interest" description="Disordered" evidence="1">
    <location>
        <begin position="137"/>
        <end position="160"/>
    </location>
</feature>
<dbReference type="EMBL" id="JABWGO010000009">
    <property type="protein sequence ID" value="NUW44619.1"/>
    <property type="molecule type" value="Genomic_DNA"/>
</dbReference>
<feature type="signal peptide" evidence="2">
    <location>
        <begin position="1"/>
        <end position="20"/>
    </location>
</feature>
<evidence type="ECO:0008006" key="5">
    <source>
        <dbReference type="Google" id="ProtNLM"/>
    </source>
</evidence>
<evidence type="ECO:0000313" key="4">
    <source>
        <dbReference type="Proteomes" id="UP000546126"/>
    </source>
</evidence>
<evidence type="ECO:0000256" key="2">
    <source>
        <dbReference type="SAM" id="SignalP"/>
    </source>
</evidence>
<sequence length="160" mass="16580">MSRAAAALAVTLLTAAACSAGGGSSGGPRATAPGEPTPGADRFAVTGDDPSIVVHALTYGADMIVGGTLRYQAEGRCLTVSSPRDGRETVFTPVWPAGTRPVNDGARRGVDVPGFGRIMEGDRVDAGGDEWPMEDERLRDARSCPPSDRAMVLNPGSFHR</sequence>
<accession>A0A7Y6IX12</accession>
<proteinExistence type="predicted"/>
<protein>
    <recommendedName>
        <fullName evidence="5">Lipoprotein</fullName>
    </recommendedName>
</protein>
<evidence type="ECO:0000313" key="3">
    <source>
        <dbReference type="EMBL" id="NUW44619.1"/>
    </source>
</evidence>
<feature type="chain" id="PRO_5038688434" description="Lipoprotein" evidence="2">
    <location>
        <begin position="21"/>
        <end position="160"/>
    </location>
</feature>
<dbReference type="PROSITE" id="PS51257">
    <property type="entry name" value="PROKAR_LIPOPROTEIN"/>
    <property type="match status" value="1"/>
</dbReference>
<comment type="caution">
    <text evidence="3">The sequence shown here is derived from an EMBL/GenBank/DDBJ whole genome shotgun (WGS) entry which is preliminary data.</text>
</comment>
<evidence type="ECO:0000256" key="1">
    <source>
        <dbReference type="SAM" id="MobiDB-lite"/>
    </source>
</evidence>
<reference evidence="3 4" key="1">
    <citation type="submission" date="2020-06" db="EMBL/GenBank/DDBJ databases">
        <authorList>
            <person name="Chanama M."/>
        </authorList>
    </citation>
    <scope>NUCLEOTIDE SEQUENCE [LARGE SCALE GENOMIC DNA]</scope>
    <source>
        <strain evidence="3 4">TBRC6557</strain>
    </source>
</reference>